<reference evidence="1 2" key="1">
    <citation type="submission" date="2020-11" db="EMBL/GenBank/DDBJ databases">
        <authorList>
            <person name="Kim M.K."/>
        </authorList>
    </citation>
    <scope>NUCLEOTIDE SEQUENCE [LARGE SCALE GENOMIC DNA]</scope>
    <source>
        <strain evidence="1 2">BT439</strain>
    </source>
</reference>
<keyword evidence="2" id="KW-1185">Reference proteome</keyword>
<accession>A0A931BCQ1</accession>
<proteinExistence type="predicted"/>
<name>A0A931BCQ1_9BACT</name>
<evidence type="ECO:0000313" key="2">
    <source>
        <dbReference type="Proteomes" id="UP000645610"/>
    </source>
</evidence>
<evidence type="ECO:0000313" key="1">
    <source>
        <dbReference type="EMBL" id="MBF9141384.1"/>
    </source>
</evidence>
<comment type="caution">
    <text evidence="1">The sequence shown here is derived from an EMBL/GenBank/DDBJ whole genome shotgun (WGS) entry which is preliminary data.</text>
</comment>
<sequence length="162" mass="18223">MLMHTFTATLEIIGVNPFVQVPAEVLADVFARAGRIKGPIRVHGTVNGQPYQQTLVRYAGLWRLYINLLMLPNSPRRIGEVLAIGIDYNPAPAPVLACPAFEKALAETPEAREVFDRLPPSRQHELVRYLVRLKSEETLARNLERAVGFLLGRNRFVGRDRP</sequence>
<dbReference type="EMBL" id="JADQDP010000002">
    <property type="protein sequence ID" value="MBF9141384.1"/>
    <property type="molecule type" value="Genomic_DNA"/>
</dbReference>
<dbReference type="Pfam" id="PF13376">
    <property type="entry name" value="OmdA"/>
    <property type="match status" value="1"/>
</dbReference>
<dbReference type="AlphaFoldDB" id="A0A931BCQ1"/>
<gene>
    <name evidence="1" type="ORF">I2I01_07045</name>
</gene>
<dbReference type="SUPFAM" id="SSF141694">
    <property type="entry name" value="AF2212/PG0164-like"/>
    <property type="match status" value="1"/>
</dbReference>
<dbReference type="Pfam" id="PF08922">
    <property type="entry name" value="DUF1905"/>
    <property type="match status" value="1"/>
</dbReference>
<dbReference type="InterPro" id="IPR015018">
    <property type="entry name" value="DUF1905"/>
</dbReference>
<organism evidence="1 2">
    <name type="scientific">Hymenobacter properus</name>
    <dbReference type="NCBI Taxonomy" id="2791026"/>
    <lineage>
        <taxon>Bacteria</taxon>
        <taxon>Pseudomonadati</taxon>
        <taxon>Bacteroidota</taxon>
        <taxon>Cytophagia</taxon>
        <taxon>Cytophagales</taxon>
        <taxon>Hymenobacteraceae</taxon>
        <taxon>Hymenobacter</taxon>
    </lineage>
</organism>
<protein>
    <submittedName>
        <fullName evidence="1">YdeI/OmpD-associated family protein</fullName>
    </submittedName>
</protein>
<dbReference type="Proteomes" id="UP000645610">
    <property type="component" value="Unassembled WGS sequence"/>
</dbReference>